<keyword evidence="3 6" id="KW-0032">Aminotransferase</keyword>
<evidence type="ECO:0000256" key="3">
    <source>
        <dbReference type="ARBA" id="ARBA00022576"/>
    </source>
</evidence>
<gene>
    <name evidence="8" type="ORF">G8770_09840</name>
</gene>
<evidence type="ECO:0000256" key="2">
    <source>
        <dbReference type="ARBA" id="ARBA00007441"/>
    </source>
</evidence>
<dbReference type="CDD" id="cd00609">
    <property type="entry name" value="AAT_like"/>
    <property type="match status" value="1"/>
</dbReference>
<keyword evidence="4 6" id="KW-0808">Transferase</keyword>
<dbReference type="PANTHER" id="PTHR46383">
    <property type="entry name" value="ASPARTATE AMINOTRANSFERASE"/>
    <property type="match status" value="1"/>
</dbReference>
<dbReference type="Gene3D" id="3.40.640.10">
    <property type="entry name" value="Type I PLP-dependent aspartate aminotransferase-like (Major domain)"/>
    <property type="match status" value="1"/>
</dbReference>
<dbReference type="InterPro" id="IPR015424">
    <property type="entry name" value="PyrdxlP-dep_Trfase"/>
</dbReference>
<dbReference type="RefSeq" id="WP_167185569.1">
    <property type="nucleotide sequence ID" value="NZ_JAAONZ010000006.1"/>
</dbReference>
<dbReference type="GO" id="GO:0008483">
    <property type="term" value="F:transaminase activity"/>
    <property type="evidence" value="ECO:0007669"/>
    <property type="project" value="UniProtKB-KW"/>
</dbReference>
<dbReference type="FunFam" id="3.40.640.10:FF:000033">
    <property type="entry name" value="Aspartate aminotransferase"/>
    <property type="match status" value="1"/>
</dbReference>
<proteinExistence type="inferred from homology"/>
<dbReference type="Pfam" id="PF00155">
    <property type="entry name" value="Aminotran_1_2"/>
    <property type="match status" value="1"/>
</dbReference>
<evidence type="ECO:0000313" key="9">
    <source>
        <dbReference type="Proteomes" id="UP000787472"/>
    </source>
</evidence>
<dbReference type="InterPro" id="IPR004839">
    <property type="entry name" value="Aminotransferase_I/II_large"/>
</dbReference>
<dbReference type="PROSITE" id="PS00105">
    <property type="entry name" value="AA_TRANSFER_CLASS_1"/>
    <property type="match status" value="1"/>
</dbReference>
<feature type="domain" description="Aminotransferase class I/classII large" evidence="7">
    <location>
        <begin position="33"/>
        <end position="379"/>
    </location>
</feature>
<accession>A0A9E5MKU4</accession>
<name>A0A9E5MKU4_9GAMM</name>
<dbReference type="Gene3D" id="3.90.1150.10">
    <property type="entry name" value="Aspartate Aminotransferase, domain 1"/>
    <property type="match status" value="1"/>
</dbReference>
<reference evidence="8" key="1">
    <citation type="submission" date="2020-03" db="EMBL/GenBank/DDBJ databases">
        <authorList>
            <person name="Guo F."/>
        </authorList>
    </citation>
    <scope>NUCLEOTIDE SEQUENCE</scope>
    <source>
        <strain evidence="8">JCM 30134</strain>
    </source>
</reference>
<dbReference type="SUPFAM" id="SSF53383">
    <property type="entry name" value="PLP-dependent transferases"/>
    <property type="match status" value="1"/>
</dbReference>
<dbReference type="InterPro" id="IPR015422">
    <property type="entry name" value="PyrdxlP-dep_Trfase_small"/>
</dbReference>
<dbReference type="InterPro" id="IPR004838">
    <property type="entry name" value="NHTrfase_class1_PyrdxlP-BS"/>
</dbReference>
<sequence length="391" mass="42281">MQYSRFTQKIAGDGAEAWDIHTRAVAMADAGADVILLSMGDPDFDTPPAIVEAAVTSLREGHTHYTGFTGEPALLKVIAAQHAEATGCDVTEENVVVLSGAQCALFCAMHCIVDAGDEVIVPEPAYVTYEAVVRATGAEMVGVPMLPEQHFRVSADTIRSAVTDKTRAILLNTPHNPTGAVISPQELQAIADIAIEHDLWVVSDEVYASLTYDQPHHSISGLAGMQERTIVINSVSKSHAMTGWRVGWTIGPKELSGHLANMSTCMLYGCPTFSQHAVVTALTAELDELDIMKQKYRARRDLVYRQLSQVPDLHCHLPEGGMFIMVDIRHSGCTAEEFATQLLDDYGVSVLAGDAFGASAAGHIRLGLIAELPVLEDACQRIERCFLSLRK</sequence>
<keyword evidence="9" id="KW-1185">Reference proteome</keyword>
<dbReference type="GO" id="GO:0006520">
    <property type="term" value="P:amino acid metabolic process"/>
    <property type="evidence" value="ECO:0007669"/>
    <property type="project" value="InterPro"/>
</dbReference>
<evidence type="ECO:0000256" key="4">
    <source>
        <dbReference type="ARBA" id="ARBA00022679"/>
    </source>
</evidence>
<keyword evidence="5" id="KW-0663">Pyridoxal phosphate</keyword>
<evidence type="ECO:0000256" key="6">
    <source>
        <dbReference type="RuleBase" id="RU000481"/>
    </source>
</evidence>
<dbReference type="GO" id="GO:0030170">
    <property type="term" value="F:pyridoxal phosphate binding"/>
    <property type="evidence" value="ECO:0007669"/>
    <property type="project" value="InterPro"/>
</dbReference>
<dbReference type="EC" id="2.6.1.-" evidence="6"/>
<organism evidence="8 9">
    <name type="scientific">Pseudomaricurvus hydrocarbonicus</name>
    <dbReference type="NCBI Taxonomy" id="1470433"/>
    <lineage>
        <taxon>Bacteria</taxon>
        <taxon>Pseudomonadati</taxon>
        <taxon>Pseudomonadota</taxon>
        <taxon>Gammaproteobacteria</taxon>
        <taxon>Cellvibrionales</taxon>
        <taxon>Cellvibrionaceae</taxon>
        <taxon>Pseudomaricurvus</taxon>
    </lineage>
</organism>
<comment type="cofactor">
    <cofactor evidence="1 6">
        <name>pyridoxal 5'-phosphate</name>
        <dbReference type="ChEBI" id="CHEBI:597326"/>
    </cofactor>
</comment>
<dbReference type="AlphaFoldDB" id="A0A9E5MKU4"/>
<dbReference type="InterPro" id="IPR050596">
    <property type="entry name" value="AspAT/PAT-like"/>
</dbReference>
<comment type="caution">
    <text evidence="8">The sequence shown here is derived from an EMBL/GenBank/DDBJ whole genome shotgun (WGS) entry which is preliminary data.</text>
</comment>
<evidence type="ECO:0000259" key="7">
    <source>
        <dbReference type="Pfam" id="PF00155"/>
    </source>
</evidence>
<dbReference type="Proteomes" id="UP000787472">
    <property type="component" value="Unassembled WGS sequence"/>
</dbReference>
<dbReference type="PANTHER" id="PTHR46383:SF1">
    <property type="entry name" value="ASPARTATE AMINOTRANSFERASE"/>
    <property type="match status" value="1"/>
</dbReference>
<protein>
    <recommendedName>
        <fullName evidence="6">Aminotransferase</fullName>
        <ecNumber evidence="6">2.6.1.-</ecNumber>
    </recommendedName>
</protein>
<dbReference type="EMBL" id="JAAONZ010000006">
    <property type="protein sequence ID" value="NHO65842.1"/>
    <property type="molecule type" value="Genomic_DNA"/>
</dbReference>
<evidence type="ECO:0000256" key="1">
    <source>
        <dbReference type="ARBA" id="ARBA00001933"/>
    </source>
</evidence>
<evidence type="ECO:0000256" key="5">
    <source>
        <dbReference type="ARBA" id="ARBA00022898"/>
    </source>
</evidence>
<dbReference type="InterPro" id="IPR015421">
    <property type="entry name" value="PyrdxlP-dep_Trfase_major"/>
</dbReference>
<evidence type="ECO:0000313" key="8">
    <source>
        <dbReference type="EMBL" id="NHO65842.1"/>
    </source>
</evidence>
<comment type="similarity">
    <text evidence="2 6">Belongs to the class-I pyridoxal-phosphate-dependent aminotransferase family.</text>
</comment>